<dbReference type="AlphaFoldDB" id="A0A8S4MLT8"/>
<reference evidence="3" key="1">
    <citation type="submission" date="2022-01" db="EMBL/GenBank/DDBJ databases">
        <authorList>
            <person name="Braso-Vives M."/>
        </authorList>
    </citation>
    <scope>NUCLEOTIDE SEQUENCE</scope>
</reference>
<feature type="signal peptide" evidence="2">
    <location>
        <begin position="1"/>
        <end position="19"/>
    </location>
</feature>
<dbReference type="OrthoDB" id="5989865at2759"/>
<keyword evidence="4" id="KW-1185">Reference proteome</keyword>
<protein>
    <submittedName>
        <fullName evidence="3">Hypp9415 protein</fullName>
    </submittedName>
</protein>
<feature type="chain" id="PRO_5035913921" evidence="2">
    <location>
        <begin position="20"/>
        <end position="215"/>
    </location>
</feature>
<gene>
    <name evidence="3" type="primary">Hypp9415</name>
    <name evidence="3" type="ORF">BLAG_LOCUS25825</name>
</gene>
<feature type="region of interest" description="Disordered" evidence="1">
    <location>
        <begin position="157"/>
        <end position="180"/>
    </location>
</feature>
<evidence type="ECO:0000313" key="3">
    <source>
        <dbReference type="EMBL" id="CAH1276886.1"/>
    </source>
</evidence>
<proteinExistence type="predicted"/>
<sequence>MRNMLTTAAALMILRDARSSVRGIVTVVLEDWRNLVELTDPVDENNCARGGGKRPRPTEVRNVFNQICTMRNALRTALITRQTSVGTTSNRSTAHDIMPALQESKKGEWNGDPDLQDSKLEQLREEYDKRVKLCNDLEKERGRDSLQERIQELITHFGSRHPSSSGDDAPAQLLPGEAGRLEAGEIREVVGGDMYVAAISTRQQNWSSSKSVEEK</sequence>
<accession>A0A8S4MLT8</accession>
<name>A0A8S4MLT8_BRALA</name>
<organism evidence="3 4">
    <name type="scientific">Branchiostoma lanceolatum</name>
    <name type="common">Common lancelet</name>
    <name type="synonym">Amphioxus lanceolatum</name>
    <dbReference type="NCBI Taxonomy" id="7740"/>
    <lineage>
        <taxon>Eukaryota</taxon>
        <taxon>Metazoa</taxon>
        <taxon>Chordata</taxon>
        <taxon>Cephalochordata</taxon>
        <taxon>Leptocardii</taxon>
        <taxon>Amphioxiformes</taxon>
        <taxon>Branchiostomatidae</taxon>
        <taxon>Branchiostoma</taxon>
    </lineage>
</organism>
<dbReference type="EMBL" id="CAKMNS010000099">
    <property type="protein sequence ID" value="CAH1276886.1"/>
    <property type="molecule type" value="Genomic_DNA"/>
</dbReference>
<keyword evidence="2" id="KW-0732">Signal</keyword>
<dbReference type="Proteomes" id="UP000838412">
    <property type="component" value="Unassembled WGS sequence"/>
</dbReference>
<evidence type="ECO:0000313" key="4">
    <source>
        <dbReference type="Proteomes" id="UP000838412"/>
    </source>
</evidence>
<evidence type="ECO:0000256" key="1">
    <source>
        <dbReference type="SAM" id="MobiDB-lite"/>
    </source>
</evidence>
<evidence type="ECO:0000256" key="2">
    <source>
        <dbReference type="SAM" id="SignalP"/>
    </source>
</evidence>
<comment type="caution">
    <text evidence="3">The sequence shown here is derived from an EMBL/GenBank/DDBJ whole genome shotgun (WGS) entry which is preliminary data.</text>
</comment>